<accession>A0A1C7ME86</accession>
<evidence type="ECO:0000313" key="20">
    <source>
        <dbReference type="Proteomes" id="UP000092993"/>
    </source>
</evidence>
<evidence type="ECO:0000256" key="6">
    <source>
        <dbReference type="ARBA" id="ARBA00022490"/>
    </source>
</evidence>
<evidence type="ECO:0000256" key="14">
    <source>
        <dbReference type="ARBA" id="ARBA00023134"/>
    </source>
</evidence>
<comment type="subcellular location">
    <subcellularLocation>
        <location evidence="1">Cytoplasm</location>
    </subcellularLocation>
</comment>
<dbReference type="SMART" id="SM00220">
    <property type="entry name" value="S_TKc"/>
    <property type="match status" value="1"/>
</dbReference>
<evidence type="ECO:0000256" key="5">
    <source>
        <dbReference type="ARBA" id="ARBA00014579"/>
    </source>
</evidence>
<comment type="catalytic activity">
    <reaction evidence="16">
        <text>L-seryl-[protein] + ATP = O-phospho-L-seryl-[protein] + ADP + H(+)</text>
        <dbReference type="Rhea" id="RHEA:17989"/>
        <dbReference type="Rhea" id="RHEA-COMP:9863"/>
        <dbReference type="Rhea" id="RHEA-COMP:11604"/>
        <dbReference type="ChEBI" id="CHEBI:15378"/>
        <dbReference type="ChEBI" id="CHEBI:29999"/>
        <dbReference type="ChEBI" id="CHEBI:30616"/>
        <dbReference type="ChEBI" id="CHEBI:83421"/>
        <dbReference type="ChEBI" id="CHEBI:456216"/>
        <dbReference type="EC" id="2.7.11.22"/>
    </reaction>
</comment>
<protein>
    <recommendedName>
        <fullName evidence="5">GPN-loop GTPase 1</fullName>
        <ecNumber evidence="4">2.7.11.22</ecNumber>
    </recommendedName>
</protein>
<dbReference type="OMA" id="MENGNKM"/>
<keyword evidence="8" id="KW-0597">Phosphoprotein</keyword>
<dbReference type="Gene3D" id="3.40.50.300">
    <property type="entry name" value="P-loop containing nucleotide triphosphate hydrolases"/>
    <property type="match status" value="1"/>
</dbReference>
<keyword evidence="9" id="KW-0808">Transferase</keyword>
<evidence type="ECO:0000256" key="4">
    <source>
        <dbReference type="ARBA" id="ARBA00012425"/>
    </source>
</evidence>
<evidence type="ECO:0000256" key="11">
    <source>
        <dbReference type="ARBA" id="ARBA00022777"/>
    </source>
</evidence>
<keyword evidence="14" id="KW-0342">GTP-binding</keyword>
<dbReference type="PRINTS" id="PR00449">
    <property type="entry name" value="RASTRNSFRMNG"/>
</dbReference>
<dbReference type="InterPro" id="IPR011009">
    <property type="entry name" value="Kinase-like_dom_sf"/>
</dbReference>
<sequence>MDPSTSSLTTAEKKKPIVIITIGMAGAGKSTFVQRINSYLHSLDPPSPPYILNLDPAVTRLPFEANIDIRDTVNYHEVMKQYNLGPNGGILTALNLFTTKFDQVLNLVEKRAETVDYVILDTPGQIEIFTWSASGAIITDAIASSLPTVVAYIIDTPRTTAPATFMSNMLYACSILYKTKLPFILVFNKTDVQAHDFAVNWMHDFEAFQEALASHSGTTDDEGEPTYMNSLMNSMSLVLDEFYKHLTAVGVSSMTGAGVKEFFDAVEKSRVEYESEYLPELERARAARERSLQAVKEDSMNRLMHDLSVDRTKNPDAALNDRWDPEEQEDDDDDDAEVNVIDRSEEPWPGHSMIIRLLGNKDIVEIATADLACASIVSGVGVEKLFKIEKVGEGVALKEIRLEAEDEGVPSTAIREVSLLKELKDDNVALDIVHVDQKLYLVFEFLDVDLKRYMENGNKMGNPISRDIVKKFTHQLTSGLLYCHSHRILHRDLKPQNLLIDKHNNLKLADFGLARAFGIPMRTYTHEVVTLWYRAPEVLLGSRHYSTAIDMWSVGCIFAEMCMRGHPLFPGDSEIDQIFKIFRILGTPNEDVWPGVRQLPDYKQSFPNWSAQDLNDHVPTLDPEGIDLLKLMLTYDTAKRVSGTSDVFAKRTLIHPYFAGFKP</sequence>
<dbReference type="EMBL" id="LUGG01000007">
    <property type="protein sequence ID" value="OBZ73304.1"/>
    <property type="molecule type" value="Genomic_DNA"/>
</dbReference>
<evidence type="ECO:0000256" key="1">
    <source>
        <dbReference type="ARBA" id="ARBA00004496"/>
    </source>
</evidence>
<organism evidence="19 20">
    <name type="scientific">Grifola frondosa</name>
    <name type="common">Maitake</name>
    <name type="synonym">Polyporus frondosus</name>
    <dbReference type="NCBI Taxonomy" id="5627"/>
    <lineage>
        <taxon>Eukaryota</taxon>
        <taxon>Fungi</taxon>
        <taxon>Dikarya</taxon>
        <taxon>Basidiomycota</taxon>
        <taxon>Agaricomycotina</taxon>
        <taxon>Agaricomycetes</taxon>
        <taxon>Polyporales</taxon>
        <taxon>Grifolaceae</taxon>
        <taxon>Grifola</taxon>
    </lineage>
</organism>
<dbReference type="Pfam" id="PF00069">
    <property type="entry name" value="Pkinase"/>
    <property type="match status" value="1"/>
</dbReference>
<dbReference type="OrthoDB" id="1732493at2759"/>
<dbReference type="AlphaFoldDB" id="A0A1C7ME86"/>
<dbReference type="GO" id="GO:0003924">
    <property type="term" value="F:GTPase activity"/>
    <property type="evidence" value="ECO:0007669"/>
    <property type="project" value="InterPro"/>
</dbReference>
<dbReference type="SUPFAM" id="SSF52540">
    <property type="entry name" value="P-loop containing nucleoside triphosphate hydrolases"/>
    <property type="match status" value="1"/>
</dbReference>
<dbReference type="GO" id="GO:0005525">
    <property type="term" value="F:GTP binding"/>
    <property type="evidence" value="ECO:0007669"/>
    <property type="project" value="UniProtKB-KW"/>
</dbReference>
<dbReference type="Gene3D" id="3.30.200.20">
    <property type="entry name" value="Phosphorylase Kinase, domain 1"/>
    <property type="match status" value="1"/>
</dbReference>
<evidence type="ECO:0000256" key="10">
    <source>
        <dbReference type="ARBA" id="ARBA00022741"/>
    </source>
</evidence>
<keyword evidence="6" id="KW-0963">Cytoplasm</keyword>
<dbReference type="InterPro" id="IPR030230">
    <property type="entry name" value="Gpn1/Npa3/XAB1"/>
</dbReference>
<evidence type="ECO:0000256" key="2">
    <source>
        <dbReference type="ARBA" id="ARBA00005290"/>
    </source>
</evidence>
<name>A0A1C7ME86_GRIFR</name>
<evidence type="ECO:0000256" key="15">
    <source>
        <dbReference type="ARBA" id="ARBA00047811"/>
    </source>
</evidence>
<comment type="similarity">
    <text evidence="3">Belongs to the protein kinase superfamily. CMGC Ser/Thr protein kinase family. CDC2/CDKX subfamily.</text>
</comment>
<evidence type="ECO:0000256" key="12">
    <source>
        <dbReference type="ARBA" id="ARBA00022801"/>
    </source>
</evidence>
<dbReference type="InterPro" id="IPR027417">
    <property type="entry name" value="P-loop_NTPase"/>
</dbReference>
<evidence type="ECO:0000256" key="13">
    <source>
        <dbReference type="ARBA" id="ARBA00022840"/>
    </source>
</evidence>
<keyword evidence="13" id="KW-0067">ATP-binding</keyword>
<evidence type="ECO:0000259" key="18">
    <source>
        <dbReference type="PROSITE" id="PS50011"/>
    </source>
</evidence>
<reference evidence="19 20" key="1">
    <citation type="submission" date="2016-03" db="EMBL/GenBank/DDBJ databases">
        <title>Whole genome sequencing of Grifola frondosa 9006-11.</title>
        <authorList>
            <person name="Min B."/>
            <person name="Park H."/>
            <person name="Kim J.-G."/>
            <person name="Cho H."/>
            <person name="Oh Y.-L."/>
            <person name="Kong W.-S."/>
            <person name="Choi I.-G."/>
        </authorList>
    </citation>
    <scope>NUCLEOTIDE SEQUENCE [LARGE SCALE GENOMIC DNA]</scope>
    <source>
        <strain evidence="19 20">9006-11</strain>
    </source>
</reference>
<evidence type="ECO:0000256" key="3">
    <source>
        <dbReference type="ARBA" id="ARBA00006485"/>
    </source>
</evidence>
<dbReference type="PANTHER" id="PTHR21231:SF8">
    <property type="entry name" value="GPN-LOOP GTPASE 1"/>
    <property type="match status" value="1"/>
</dbReference>
<dbReference type="SUPFAM" id="SSF56112">
    <property type="entry name" value="Protein kinase-like (PK-like)"/>
    <property type="match status" value="1"/>
</dbReference>
<feature type="compositionally biased region" description="Basic and acidic residues" evidence="17">
    <location>
        <begin position="306"/>
        <end position="325"/>
    </location>
</feature>
<dbReference type="Gene3D" id="1.10.510.10">
    <property type="entry name" value="Transferase(Phosphotransferase) domain 1"/>
    <property type="match status" value="1"/>
</dbReference>
<dbReference type="InterPro" id="IPR004130">
    <property type="entry name" value="Gpn"/>
</dbReference>
<dbReference type="PROSITE" id="PS50011">
    <property type="entry name" value="PROTEIN_KINASE_DOM"/>
    <property type="match status" value="1"/>
</dbReference>
<dbReference type="InterPro" id="IPR000719">
    <property type="entry name" value="Prot_kinase_dom"/>
</dbReference>
<evidence type="ECO:0000256" key="8">
    <source>
        <dbReference type="ARBA" id="ARBA00022553"/>
    </source>
</evidence>
<dbReference type="GO" id="GO:0004693">
    <property type="term" value="F:cyclin-dependent protein serine/threonine kinase activity"/>
    <property type="evidence" value="ECO:0007669"/>
    <property type="project" value="UniProtKB-EC"/>
</dbReference>
<dbReference type="PANTHER" id="PTHR21231">
    <property type="entry name" value="XPA-BINDING PROTEIN 1-RELATED"/>
    <property type="match status" value="1"/>
</dbReference>
<dbReference type="GO" id="GO:0005524">
    <property type="term" value="F:ATP binding"/>
    <property type="evidence" value="ECO:0007669"/>
    <property type="project" value="UniProtKB-KW"/>
</dbReference>
<evidence type="ECO:0000313" key="19">
    <source>
        <dbReference type="EMBL" id="OBZ73304.1"/>
    </source>
</evidence>
<dbReference type="EC" id="2.7.11.22" evidence="4"/>
<dbReference type="FunFam" id="1.10.510.10:FF:000281">
    <property type="entry name" value="Cyclin-dependent kinase 2"/>
    <property type="match status" value="1"/>
</dbReference>
<dbReference type="STRING" id="5627.A0A1C7ME86"/>
<evidence type="ECO:0000256" key="7">
    <source>
        <dbReference type="ARBA" id="ARBA00022527"/>
    </source>
</evidence>
<dbReference type="InterPro" id="IPR008271">
    <property type="entry name" value="Ser/Thr_kinase_AS"/>
</dbReference>
<keyword evidence="20" id="KW-1185">Reference proteome</keyword>
<evidence type="ECO:0000256" key="9">
    <source>
        <dbReference type="ARBA" id="ARBA00022679"/>
    </source>
</evidence>
<keyword evidence="11" id="KW-0418">Kinase</keyword>
<dbReference type="GO" id="GO:0005737">
    <property type="term" value="C:cytoplasm"/>
    <property type="evidence" value="ECO:0007669"/>
    <property type="project" value="UniProtKB-SubCell"/>
</dbReference>
<evidence type="ECO:0000256" key="17">
    <source>
        <dbReference type="SAM" id="MobiDB-lite"/>
    </source>
</evidence>
<comment type="catalytic activity">
    <reaction evidence="15">
        <text>L-threonyl-[protein] + ATP = O-phospho-L-threonyl-[protein] + ADP + H(+)</text>
        <dbReference type="Rhea" id="RHEA:46608"/>
        <dbReference type="Rhea" id="RHEA-COMP:11060"/>
        <dbReference type="Rhea" id="RHEA-COMP:11605"/>
        <dbReference type="ChEBI" id="CHEBI:15378"/>
        <dbReference type="ChEBI" id="CHEBI:30013"/>
        <dbReference type="ChEBI" id="CHEBI:30616"/>
        <dbReference type="ChEBI" id="CHEBI:61977"/>
        <dbReference type="ChEBI" id="CHEBI:456216"/>
        <dbReference type="EC" id="2.7.11.22"/>
    </reaction>
</comment>
<comment type="similarity">
    <text evidence="2">Belongs to the GPN-loop GTPase family.</text>
</comment>
<dbReference type="CDD" id="cd17870">
    <property type="entry name" value="GPN1"/>
    <property type="match status" value="1"/>
</dbReference>
<gene>
    <name evidence="19" type="primary">SPBC119.15</name>
    <name evidence="19" type="ORF">A0H81_07197</name>
</gene>
<dbReference type="Pfam" id="PF03029">
    <property type="entry name" value="ATP_bind_1"/>
    <property type="match status" value="1"/>
</dbReference>
<dbReference type="FunFam" id="3.40.50.300:FF:000579">
    <property type="entry name" value="GPN-loop GTPase"/>
    <property type="match status" value="1"/>
</dbReference>
<feature type="compositionally biased region" description="Acidic residues" evidence="17">
    <location>
        <begin position="326"/>
        <end position="335"/>
    </location>
</feature>
<evidence type="ECO:0000256" key="16">
    <source>
        <dbReference type="ARBA" id="ARBA00048367"/>
    </source>
</evidence>
<keyword evidence="10" id="KW-0547">Nucleotide-binding</keyword>
<dbReference type="PROSITE" id="PS00108">
    <property type="entry name" value="PROTEIN_KINASE_ST"/>
    <property type="match status" value="1"/>
</dbReference>
<dbReference type="Proteomes" id="UP000092993">
    <property type="component" value="Unassembled WGS sequence"/>
</dbReference>
<keyword evidence="7" id="KW-0723">Serine/threonine-protein kinase</keyword>
<comment type="caution">
    <text evidence="19">The sequence shown here is derived from an EMBL/GenBank/DDBJ whole genome shotgun (WGS) entry which is preliminary data.</text>
</comment>
<feature type="domain" description="Protein kinase" evidence="18">
    <location>
        <begin position="352"/>
        <end position="658"/>
    </location>
</feature>
<feature type="region of interest" description="Disordered" evidence="17">
    <location>
        <begin position="306"/>
        <end position="335"/>
    </location>
</feature>
<proteinExistence type="inferred from homology"/>
<keyword evidence="12" id="KW-0378">Hydrolase</keyword>